<evidence type="ECO:0000256" key="2">
    <source>
        <dbReference type="ARBA" id="ARBA00022980"/>
    </source>
</evidence>
<comment type="similarity">
    <text evidence="1 4">Belongs to the universal ribosomal protein uL23 family.</text>
</comment>
<dbReference type="RefSeq" id="WP_420070172.1">
    <property type="nucleotide sequence ID" value="NZ_JBCHKQ010000005.1"/>
</dbReference>
<dbReference type="GO" id="GO:0005840">
    <property type="term" value="C:ribosome"/>
    <property type="evidence" value="ECO:0007669"/>
    <property type="project" value="UniProtKB-KW"/>
</dbReference>
<dbReference type="Gene3D" id="3.30.70.330">
    <property type="match status" value="1"/>
</dbReference>
<dbReference type="InterPro" id="IPR012677">
    <property type="entry name" value="Nucleotide-bd_a/b_plait_sf"/>
</dbReference>
<gene>
    <name evidence="4" type="primary">rplW</name>
    <name evidence="5" type="ORF">WKV44_09205</name>
</gene>
<evidence type="ECO:0000313" key="5">
    <source>
        <dbReference type="EMBL" id="MEM5948720.1"/>
    </source>
</evidence>
<evidence type="ECO:0000313" key="6">
    <source>
        <dbReference type="Proteomes" id="UP001466331"/>
    </source>
</evidence>
<dbReference type="NCBIfam" id="NF004363">
    <property type="entry name" value="PRK05738.2-4"/>
    <property type="match status" value="1"/>
</dbReference>
<dbReference type="NCBIfam" id="NF004366">
    <property type="entry name" value="PRK05738.3-2"/>
    <property type="match status" value="1"/>
</dbReference>
<reference evidence="5 6" key="1">
    <citation type="submission" date="2024-03" db="EMBL/GenBank/DDBJ databases">
        <title>Ignisphaera cupida sp. nov., a hyperthermophilic hydrolytic archaeon from a hot spring of Kamchatka, and proposal of Ignisphaeraceae fam. nov.</title>
        <authorList>
            <person name="Podosokorskaya O.A."/>
            <person name="Elcheninov A.G."/>
            <person name="Maltseva A.I."/>
            <person name="Zayulina K.S."/>
            <person name="Novikov A."/>
            <person name="Merkel A.Y."/>
        </authorList>
    </citation>
    <scope>NUCLEOTIDE SEQUENCE [LARGE SCALE GENOMIC DNA]</scope>
    <source>
        <strain evidence="5 6">38H-sp</strain>
    </source>
</reference>
<comment type="subunit">
    <text evidence="4">Part of the 50S ribosomal subunit. Contacts protein L29, and trigger factor when it is bound to the ribosome.</text>
</comment>
<dbReference type="HAMAP" id="MF_01369_B">
    <property type="entry name" value="Ribosomal_uL23_B"/>
    <property type="match status" value="1"/>
</dbReference>
<dbReference type="EMBL" id="JBCHKQ010000005">
    <property type="protein sequence ID" value="MEM5948720.1"/>
    <property type="molecule type" value="Genomic_DNA"/>
</dbReference>
<proteinExistence type="inferred from homology"/>
<evidence type="ECO:0000256" key="3">
    <source>
        <dbReference type="ARBA" id="ARBA00023274"/>
    </source>
</evidence>
<keyword evidence="4" id="KW-0699">rRNA-binding</keyword>
<keyword evidence="4" id="KW-0694">RNA-binding</keyword>
<dbReference type="SUPFAM" id="SSF54189">
    <property type="entry name" value="Ribosomal proteins S24e, L23 and L15e"/>
    <property type="match status" value="1"/>
</dbReference>
<keyword evidence="2 4" id="KW-0689">Ribosomal protein</keyword>
<dbReference type="InterPro" id="IPR012678">
    <property type="entry name" value="Ribosomal_uL23/eL15/eS24_sf"/>
</dbReference>
<organism evidence="5 6">
    <name type="scientific">Rarispira pelagica</name>
    <dbReference type="NCBI Taxonomy" id="3141764"/>
    <lineage>
        <taxon>Bacteria</taxon>
        <taxon>Pseudomonadati</taxon>
        <taxon>Spirochaetota</taxon>
        <taxon>Spirochaetia</taxon>
        <taxon>Winmispirales</taxon>
        <taxon>Winmispiraceae</taxon>
        <taxon>Rarispira</taxon>
    </lineage>
</organism>
<evidence type="ECO:0000256" key="1">
    <source>
        <dbReference type="ARBA" id="ARBA00006700"/>
    </source>
</evidence>
<name>A0ABU9UDG9_9SPIR</name>
<comment type="caution">
    <text evidence="5">The sequence shown here is derived from an EMBL/GenBank/DDBJ whole genome shotgun (WGS) entry which is preliminary data.</text>
</comment>
<accession>A0ABU9UDG9</accession>
<dbReference type="Proteomes" id="UP001466331">
    <property type="component" value="Unassembled WGS sequence"/>
</dbReference>
<keyword evidence="6" id="KW-1185">Reference proteome</keyword>
<sequence length="95" mass="10859">MEATKVIIEPVLTEKANVLRETQNKYVFRVDARVNKLQVIAAVKELFSVEPVDCNIVNVKGKPRRVRYRMGKTSSWKKAIITLPEGQKIDIFETA</sequence>
<comment type="function">
    <text evidence="4">One of the early assembly proteins it binds 23S rRNA. One of the proteins that surrounds the polypeptide exit tunnel on the outside of the ribosome. Forms the main docking site for trigger factor binding to the ribosome.</text>
</comment>
<evidence type="ECO:0000256" key="4">
    <source>
        <dbReference type="HAMAP-Rule" id="MF_01369"/>
    </source>
</evidence>
<keyword evidence="3 4" id="KW-0687">Ribonucleoprotein</keyword>
<protein>
    <recommendedName>
        <fullName evidence="4">Large ribosomal subunit protein uL23</fullName>
    </recommendedName>
</protein>
<dbReference type="Pfam" id="PF00276">
    <property type="entry name" value="Ribosomal_L23"/>
    <property type="match status" value="1"/>
</dbReference>
<dbReference type="InterPro" id="IPR013025">
    <property type="entry name" value="Ribosomal_uL23-like"/>
</dbReference>